<accession>A0A8S9V3U6</accession>
<gene>
    <name evidence="2" type="ORF">GN958_ATG02669</name>
</gene>
<reference evidence="2" key="1">
    <citation type="submission" date="2020-03" db="EMBL/GenBank/DDBJ databases">
        <title>Hybrid Assembly of Korean Phytophthora infestans isolates.</title>
        <authorList>
            <person name="Prokchorchik M."/>
            <person name="Lee Y."/>
            <person name="Seo J."/>
            <person name="Cho J.-H."/>
            <person name="Park Y.-E."/>
            <person name="Jang D.-C."/>
            <person name="Im J.-S."/>
            <person name="Choi J.-G."/>
            <person name="Park H.-J."/>
            <person name="Lee G.-B."/>
            <person name="Lee Y.-G."/>
            <person name="Hong S.-Y."/>
            <person name="Cho K."/>
            <person name="Sohn K.H."/>
        </authorList>
    </citation>
    <scope>NUCLEOTIDE SEQUENCE</scope>
    <source>
        <strain evidence="2">KR_2_A2</strain>
    </source>
</reference>
<evidence type="ECO:0000256" key="1">
    <source>
        <dbReference type="SAM" id="MobiDB-lite"/>
    </source>
</evidence>
<feature type="compositionally biased region" description="Polar residues" evidence="1">
    <location>
        <begin position="40"/>
        <end position="50"/>
    </location>
</feature>
<proteinExistence type="predicted"/>
<comment type="caution">
    <text evidence="2">The sequence shown here is derived from an EMBL/GenBank/DDBJ whole genome shotgun (WGS) entry which is preliminary data.</text>
</comment>
<evidence type="ECO:0000313" key="3">
    <source>
        <dbReference type="Proteomes" id="UP000704712"/>
    </source>
</evidence>
<evidence type="ECO:0000313" key="2">
    <source>
        <dbReference type="EMBL" id="KAF4148136.1"/>
    </source>
</evidence>
<dbReference type="Proteomes" id="UP000704712">
    <property type="component" value="Unassembled WGS sequence"/>
</dbReference>
<protein>
    <submittedName>
        <fullName evidence="2">Uncharacterized protein</fullName>
    </submittedName>
</protein>
<dbReference type="AlphaFoldDB" id="A0A8S9V3U6"/>
<dbReference type="EMBL" id="JAACNO010000346">
    <property type="protein sequence ID" value="KAF4148136.1"/>
    <property type="molecule type" value="Genomic_DNA"/>
</dbReference>
<name>A0A8S9V3U6_PHYIN</name>
<feature type="region of interest" description="Disordered" evidence="1">
    <location>
        <begin position="27"/>
        <end position="50"/>
    </location>
</feature>
<organism evidence="2 3">
    <name type="scientific">Phytophthora infestans</name>
    <name type="common">Potato late blight agent</name>
    <name type="synonym">Botrytis infestans</name>
    <dbReference type="NCBI Taxonomy" id="4787"/>
    <lineage>
        <taxon>Eukaryota</taxon>
        <taxon>Sar</taxon>
        <taxon>Stramenopiles</taxon>
        <taxon>Oomycota</taxon>
        <taxon>Peronosporomycetes</taxon>
        <taxon>Peronosporales</taxon>
        <taxon>Peronosporaceae</taxon>
        <taxon>Phytophthora</taxon>
    </lineage>
</organism>
<sequence length="141" mass="15378">MRATDESFTHNDITNASGINTLSGTTYTFKATHPPEATQGDLTTTQGATLSGSMGTMLNGKAGKCRRRKEREIYVKMGRHERASVVMLSSEEKYCYAKAAFESVIEHLAELSSPAFYAALECWRGIARDGISQSEACVSDI</sequence>